<feature type="chain" id="PRO_5047061535" evidence="1">
    <location>
        <begin position="21"/>
        <end position="141"/>
    </location>
</feature>
<dbReference type="EMBL" id="JALMLT010000003">
    <property type="protein sequence ID" value="MDT8759940.1"/>
    <property type="molecule type" value="Genomic_DNA"/>
</dbReference>
<proteinExistence type="predicted"/>
<keyword evidence="1" id="KW-0732">Signal</keyword>
<protein>
    <submittedName>
        <fullName evidence="2">UrcA family protein</fullName>
    </submittedName>
</protein>
<dbReference type="InterPro" id="IPR030972">
    <property type="entry name" value="UrcA_uranyl"/>
</dbReference>
<feature type="signal peptide" evidence="1">
    <location>
        <begin position="1"/>
        <end position="20"/>
    </location>
</feature>
<dbReference type="NCBIfam" id="TIGR04433">
    <property type="entry name" value="UrcA_uranyl"/>
    <property type="match status" value="1"/>
</dbReference>
<gene>
    <name evidence="2" type="ORF">MZO42_14655</name>
</gene>
<name>A0ABU3N5Y6_9SPHN</name>
<accession>A0ABU3N5Y6</accession>
<reference evidence="2" key="1">
    <citation type="submission" date="2022-04" db="EMBL/GenBank/DDBJ databases">
        <title>Tomato heritable bacteria conferring resistance against bacterial wilt.</title>
        <authorList>
            <person name="Yin J."/>
        </authorList>
    </citation>
    <scope>NUCLEOTIDE SEQUENCE</scope>
    <source>
        <strain evidence="2">Cra20</strain>
    </source>
</reference>
<sequence>MTKLFGLALAALVFPIAAQASDYEWRSIRVDASALDLSTPAGVDELARRIGRAVNRICGSDADCRDEAWASTEDQTALAIDRDLWTRRMAEERIAQIEACRQEGCEAPRLAYQPMPEPATASGGVTVVIIHNTAPPVVYRY</sequence>
<organism evidence="2">
    <name type="scientific">Sphingomonas psychrotolerans</name>
    <dbReference type="NCBI Taxonomy" id="1327635"/>
    <lineage>
        <taxon>Bacteria</taxon>
        <taxon>Pseudomonadati</taxon>
        <taxon>Pseudomonadota</taxon>
        <taxon>Alphaproteobacteria</taxon>
        <taxon>Sphingomonadales</taxon>
        <taxon>Sphingomonadaceae</taxon>
        <taxon>Sphingomonas</taxon>
    </lineage>
</organism>
<comment type="caution">
    <text evidence="2">The sequence shown here is derived from an EMBL/GenBank/DDBJ whole genome shotgun (WGS) entry which is preliminary data.</text>
</comment>
<evidence type="ECO:0000313" key="2">
    <source>
        <dbReference type="EMBL" id="MDT8759940.1"/>
    </source>
</evidence>
<evidence type="ECO:0000256" key="1">
    <source>
        <dbReference type="SAM" id="SignalP"/>
    </source>
</evidence>